<feature type="compositionally biased region" description="Basic and acidic residues" evidence="1">
    <location>
        <begin position="258"/>
        <end position="267"/>
    </location>
</feature>
<feature type="region of interest" description="Disordered" evidence="1">
    <location>
        <begin position="1"/>
        <end position="67"/>
    </location>
</feature>
<dbReference type="Proteomes" id="UP000694556">
    <property type="component" value="Unassembled WGS sequence"/>
</dbReference>
<feature type="compositionally biased region" description="Basic residues" evidence="1">
    <location>
        <begin position="317"/>
        <end position="338"/>
    </location>
</feature>
<feature type="compositionally biased region" description="Acidic residues" evidence="1">
    <location>
        <begin position="174"/>
        <end position="186"/>
    </location>
</feature>
<organism evidence="2 3">
    <name type="scientific">Cairina moschata</name>
    <name type="common">Muscovy duck</name>
    <dbReference type="NCBI Taxonomy" id="8855"/>
    <lineage>
        <taxon>Eukaryota</taxon>
        <taxon>Metazoa</taxon>
        <taxon>Chordata</taxon>
        <taxon>Craniata</taxon>
        <taxon>Vertebrata</taxon>
        <taxon>Euteleostomi</taxon>
        <taxon>Archelosauria</taxon>
        <taxon>Archosauria</taxon>
        <taxon>Dinosauria</taxon>
        <taxon>Saurischia</taxon>
        <taxon>Theropoda</taxon>
        <taxon>Coelurosauria</taxon>
        <taxon>Aves</taxon>
        <taxon>Neognathae</taxon>
        <taxon>Galloanserae</taxon>
        <taxon>Anseriformes</taxon>
        <taxon>Anatidae</taxon>
        <taxon>Anatinae</taxon>
        <taxon>Cairina</taxon>
    </lineage>
</organism>
<reference evidence="2" key="1">
    <citation type="submission" date="2025-08" db="UniProtKB">
        <authorList>
            <consortium name="Ensembl"/>
        </authorList>
    </citation>
    <scope>IDENTIFICATION</scope>
</reference>
<proteinExistence type="predicted"/>
<evidence type="ECO:0000313" key="2">
    <source>
        <dbReference type="Ensembl" id="ENSCMMP00000005778.1"/>
    </source>
</evidence>
<keyword evidence="3" id="KW-1185">Reference proteome</keyword>
<protein>
    <submittedName>
        <fullName evidence="2">Uncharacterized protein</fullName>
    </submittedName>
</protein>
<dbReference type="AlphaFoldDB" id="A0A8C3BIC0"/>
<feature type="region of interest" description="Disordered" evidence="1">
    <location>
        <begin position="279"/>
        <end position="338"/>
    </location>
</feature>
<feature type="compositionally biased region" description="Low complexity" evidence="1">
    <location>
        <begin position="1"/>
        <end position="12"/>
    </location>
</feature>
<evidence type="ECO:0000256" key="1">
    <source>
        <dbReference type="SAM" id="MobiDB-lite"/>
    </source>
</evidence>
<evidence type="ECO:0000313" key="3">
    <source>
        <dbReference type="Proteomes" id="UP000694556"/>
    </source>
</evidence>
<feature type="region of interest" description="Disordered" evidence="1">
    <location>
        <begin position="155"/>
        <end position="202"/>
    </location>
</feature>
<accession>A0A8C3BIC0</accession>
<dbReference type="Ensembl" id="ENSCMMT00000006413.1">
    <property type="protein sequence ID" value="ENSCMMP00000005778.1"/>
    <property type="gene ID" value="ENSCMMG00000003667.1"/>
</dbReference>
<sequence>MPPKSPKSFKSTPKPPRLPPTPPKLPQTPGIPPKPPIAPESPQIPPKSPPNPPNPPQPPTLPAGPLRVFGICPKRRFLAPKQGLIPARAPPQEAVVELHPPGDISEEDEGGGGGALGALPALPRLLETRLVLEKSRPMELRLRYHLDKLLRAAAAGAPGATDPLRFRPQPGNMGDEEEEEEEDEEGPSATKAPGLGGGRRYVPPRLVPVQYAEAGPEREQRALAAARRRALGSALVRELREELGDAPEEVGGANGLRPSREEEQRTRLEESLLVRLAETRRQRAQRRRRALGAPPLGSITHFGAAPALLGAPEQVAPKRRRAVAKRGRGRRRGGRRRR</sequence>
<reference evidence="2" key="2">
    <citation type="submission" date="2025-09" db="UniProtKB">
        <authorList>
            <consortium name="Ensembl"/>
        </authorList>
    </citation>
    <scope>IDENTIFICATION</scope>
</reference>
<name>A0A8C3BIC0_CAIMO</name>
<feature type="region of interest" description="Disordered" evidence="1">
    <location>
        <begin position="100"/>
        <end position="119"/>
    </location>
</feature>
<dbReference type="PANTHER" id="PTHR13237">
    <property type="entry name" value="SOMETHING ABOUT SILENCING PROTEIN 10-RELATED"/>
    <property type="match status" value="1"/>
</dbReference>
<feature type="compositionally biased region" description="Pro residues" evidence="1">
    <location>
        <begin position="13"/>
        <end position="62"/>
    </location>
</feature>
<dbReference type="GO" id="GO:0032040">
    <property type="term" value="C:small-subunit processome"/>
    <property type="evidence" value="ECO:0007669"/>
    <property type="project" value="TreeGrafter"/>
</dbReference>
<dbReference type="PANTHER" id="PTHR13237:SF9">
    <property type="entry name" value="NEUROGUIDIN"/>
    <property type="match status" value="1"/>
</dbReference>
<dbReference type="GO" id="GO:0000462">
    <property type="term" value="P:maturation of SSU-rRNA from tricistronic rRNA transcript (SSU-rRNA, 5.8S rRNA, LSU-rRNA)"/>
    <property type="evidence" value="ECO:0007669"/>
    <property type="project" value="TreeGrafter"/>
</dbReference>
<feature type="region of interest" description="Disordered" evidence="1">
    <location>
        <begin position="246"/>
        <end position="267"/>
    </location>
</feature>